<dbReference type="SUPFAM" id="SSF52540">
    <property type="entry name" value="P-loop containing nucleoside triphosphate hydrolases"/>
    <property type="match status" value="1"/>
</dbReference>
<comment type="caution">
    <text evidence="3">The sequence shown here is derived from an EMBL/GenBank/DDBJ whole genome shotgun (WGS) entry which is preliminary data.</text>
</comment>
<evidence type="ECO:0000259" key="2">
    <source>
        <dbReference type="Pfam" id="PF03976"/>
    </source>
</evidence>
<reference evidence="4" key="1">
    <citation type="journal article" date="2019" name="Int. J. Syst. Evol. Microbiol.">
        <title>The Global Catalogue of Microorganisms (GCM) 10K type strain sequencing project: providing services to taxonomists for standard genome sequencing and annotation.</title>
        <authorList>
            <consortium name="The Broad Institute Genomics Platform"/>
            <consortium name="The Broad Institute Genome Sequencing Center for Infectious Disease"/>
            <person name="Wu L."/>
            <person name="Ma J."/>
        </authorList>
    </citation>
    <scope>NUCLEOTIDE SEQUENCE [LARGE SCALE GENOMIC DNA]</scope>
    <source>
        <strain evidence="4">CCUG 50213</strain>
    </source>
</reference>
<proteinExistence type="predicted"/>
<dbReference type="EMBL" id="JBHTLY010000002">
    <property type="protein sequence ID" value="MFD1201180.1"/>
    <property type="molecule type" value="Genomic_DNA"/>
</dbReference>
<dbReference type="PANTHER" id="PTHR34383">
    <property type="entry name" value="POLYPHOSPHATE:AMP PHOSPHOTRANSFERASE-RELATED"/>
    <property type="match status" value="1"/>
</dbReference>
<keyword evidence="4" id="KW-1185">Reference proteome</keyword>
<dbReference type="Gene3D" id="3.40.50.300">
    <property type="entry name" value="P-loop containing nucleotide triphosphate hydrolases"/>
    <property type="match status" value="1"/>
</dbReference>
<dbReference type="NCBIfam" id="TIGR03709">
    <property type="entry name" value="PPK2_rel_1"/>
    <property type="match status" value="1"/>
</dbReference>
<dbReference type="Proteomes" id="UP001597181">
    <property type="component" value="Unassembled WGS sequence"/>
</dbReference>
<evidence type="ECO:0000313" key="3">
    <source>
        <dbReference type="EMBL" id="MFD1201180.1"/>
    </source>
</evidence>
<dbReference type="PANTHER" id="PTHR34383:SF3">
    <property type="entry name" value="POLYPHOSPHATE:AMP PHOSPHOTRANSFERASE"/>
    <property type="match status" value="1"/>
</dbReference>
<keyword evidence="3" id="KW-0808">Transferase</keyword>
<gene>
    <name evidence="3" type="ORF">ACFQ3U_04660</name>
</gene>
<protein>
    <submittedName>
        <fullName evidence="3">PPK2 family polyphosphate kinase</fullName>
    </submittedName>
</protein>
<dbReference type="InterPro" id="IPR022488">
    <property type="entry name" value="PPK2-related"/>
</dbReference>
<keyword evidence="3" id="KW-0418">Kinase</keyword>
<evidence type="ECO:0000313" key="4">
    <source>
        <dbReference type="Proteomes" id="UP001597181"/>
    </source>
</evidence>
<feature type="domain" description="Polyphosphate kinase-2-related" evidence="2">
    <location>
        <begin position="56"/>
        <end position="281"/>
    </location>
</feature>
<sequence length="310" mass="34147">MTQQFWNGDVDELLRVGTRTEGGTRTRTGTGTGTGTGNGFDLAAIDPASTPGTTANKKAGQAELAASAQELRELQERLFAQSRAGAPDRVLVVLQAMDAAGKGGIVNHVFAQLEPHGLQLTAFKSPTEEERAHDFLWRVAPRVPGPGVIGLFDRSHYEDVLIQRVREFAPPEEIERRYGAIVEFERGLAESGTRIVKIMLHVSPEEQAERLGDRLADPAKHWKYNPGDVDERQKWPEYMAAFQLAIERTNAPHAPWFVVPANSKWYARVAVQRIVIAALRGIDPQWPSAEFDVAAEQARLAATAGLRWPG</sequence>
<dbReference type="InterPro" id="IPR022300">
    <property type="entry name" value="PPK2-rel_1"/>
</dbReference>
<dbReference type="InterPro" id="IPR027417">
    <property type="entry name" value="P-loop_NTPase"/>
</dbReference>
<dbReference type="Pfam" id="PF03976">
    <property type="entry name" value="PPK2"/>
    <property type="match status" value="1"/>
</dbReference>
<accession>A0ABW3TKP7</accession>
<feature type="region of interest" description="Disordered" evidence="1">
    <location>
        <begin position="18"/>
        <end position="39"/>
    </location>
</feature>
<name>A0ABW3TKP7_9MICO</name>
<evidence type="ECO:0000256" key="1">
    <source>
        <dbReference type="SAM" id="MobiDB-lite"/>
    </source>
</evidence>
<feature type="compositionally biased region" description="Low complexity" evidence="1">
    <location>
        <begin position="18"/>
        <end position="29"/>
    </location>
</feature>
<dbReference type="GO" id="GO:0016301">
    <property type="term" value="F:kinase activity"/>
    <property type="evidence" value="ECO:0007669"/>
    <property type="project" value="UniProtKB-KW"/>
</dbReference>
<dbReference type="RefSeq" id="WP_343957149.1">
    <property type="nucleotide sequence ID" value="NZ_BAAAKZ010000001.1"/>
</dbReference>
<organism evidence="3 4">
    <name type="scientific">Leucobacter albus</name>
    <dbReference type="NCBI Taxonomy" id="272210"/>
    <lineage>
        <taxon>Bacteria</taxon>
        <taxon>Bacillati</taxon>
        <taxon>Actinomycetota</taxon>
        <taxon>Actinomycetes</taxon>
        <taxon>Micrococcales</taxon>
        <taxon>Microbacteriaceae</taxon>
        <taxon>Leucobacter</taxon>
    </lineage>
</organism>